<dbReference type="EMBL" id="JABFUC010000006">
    <property type="protein sequence ID" value="MCG6657798.1"/>
    <property type="molecule type" value="Genomic_DNA"/>
</dbReference>
<dbReference type="Proteomes" id="UP000814385">
    <property type="component" value="Unassembled WGS sequence"/>
</dbReference>
<gene>
    <name evidence="1" type="ORF">HOP52_08530</name>
</gene>
<protein>
    <submittedName>
        <fullName evidence="1">Uncharacterized protein</fullName>
    </submittedName>
</protein>
<organism evidence="1 2">
    <name type="scientific">Billgrantia campisalis</name>
    <dbReference type="NCBI Taxonomy" id="74661"/>
    <lineage>
        <taxon>Bacteria</taxon>
        <taxon>Pseudomonadati</taxon>
        <taxon>Pseudomonadota</taxon>
        <taxon>Gammaproteobacteria</taxon>
        <taxon>Oceanospirillales</taxon>
        <taxon>Halomonadaceae</taxon>
        <taxon>Billgrantia</taxon>
    </lineage>
</organism>
<keyword evidence="2" id="KW-1185">Reference proteome</keyword>
<reference evidence="1 2" key="1">
    <citation type="submission" date="2020-05" db="EMBL/GenBank/DDBJ databases">
        <title>Comparative genomic analysis of denitrifying bacteria from Halomonas genus.</title>
        <authorList>
            <person name="Wang L."/>
            <person name="Shao Z."/>
        </authorList>
    </citation>
    <scope>NUCLEOTIDE SEQUENCE [LARGE SCALE GENOMIC DNA]</scope>
    <source>
        <strain evidence="1 2">A4</strain>
    </source>
</reference>
<accession>A0ABS9P7R3</accession>
<evidence type="ECO:0000313" key="1">
    <source>
        <dbReference type="EMBL" id="MCG6657798.1"/>
    </source>
</evidence>
<sequence>MPVLVEATAVIIKAEAIEKRLEGGWTTFRDSVPTASFCSDDELVSVCLVDPDAVTRFANRLAELGLRFRWEGPFEDIAFADQKRGLITPCDWVSFETVNIGIGGTPPAVAICRRTGSHSHELRAPEGWRYQGSLSEAFGAEGSGPAASF</sequence>
<comment type="caution">
    <text evidence="1">The sequence shown here is derived from an EMBL/GenBank/DDBJ whole genome shotgun (WGS) entry which is preliminary data.</text>
</comment>
<evidence type="ECO:0000313" key="2">
    <source>
        <dbReference type="Proteomes" id="UP000814385"/>
    </source>
</evidence>
<proteinExistence type="predicted"/>
<dbReference type="RefSeq" id="WP_238976951.1">
    <property type="nucleotide sequence ID" value="NZ_JABFUC010000006.1"/>
</dbReference>
<name>A0ABS9P7R3_9GAMM</name>